<comment type="caution">
    <text evidence="4">The sequence shown here is derived from an EMBL/GenBank/DDBJ whole genome shotgun (WGS) entry which is preliminary data.</text>
</comment>
<dbReference type="RefSeq" id="WP_244763591.1">
    <property type="nucleotide sequence ID" value="NZ_JALJCJ010000008.1"/>
</dbReference>
<dbReference type="Proteomes" id="UP001177080">
    <property type="component" value="Unassembled WGS sequence"/>
</dbReference>
<dbReference type="InterPro" id="IPR001647">
    <property type="entry name" value="HTH_TetR"/>
</dbReference>
<dbReference type="EMBL" id="WHSC02000013">
    <property type="protein sequence ID" value="MDO6124502.1"/>
    <property type="molecule type" value="Genomic_DNA"/>
</dbReference>
<feature type="domain" description="HTH tetR-type" evidence="3">
    <location>
        <begin position="7"/>
        <end position="67"/>
    </location>
</feature>
<reference evidence="4" key="1">
    <citation type="submission" date="2022-04" db="EMBL/GenBank/DDBJ databases">
        <title>Shinella lacus sp. nov., a novel member of the genus Shinella from water.</title>
        <authorList>
            <person name="Deng Y."/>
        </authorList>
    </citation>
    <scope>NUCLEOTIDE SEQUENCE</scope>
    <source>
        <strain evidence="4">JCM 31239</strain>
    </source>
</reference>
<proteinExistence type="predicted"/>
<gene>
    <name evidence="4" type="ORF">GB928_025240</name>
</gene>
<feature type="DNA-binding region" description="H-T-H motif" evidence="2">
    <location>
        <begin position="30"/>
        <end position="49"/>
    </location>
</feature>
<dbReference type="PROSITE" id="PS50977">
    <property type="entry name" value="HTH_TETR_2"/>
    <property type="match status" value="1"/>
</dbReference>
<dbReference type="InterPro" id="IPR009057">
    <property type="entry name" value="Homeodomain-like_sf"/>
</dbReference>
<keyword evidence="5" id="KW-1185">Reference proteome</keyword>
<dbReference type="Pfam" id="PF00440">
    <property type="entry name" value="TetR_N"/>
    <property type="match status" value="1"/>
</dbReference>
<accession>A0ABT8XLD1</accession>
<protein>
    <submittedName>
        <fullName evidence="4">TetR family transcriptional regulator</fullName>
    </submittedName>
</protein>
<evidence type="ECO:0000256" key="1">
    <source>
        <dbReference type="ARBA" id="ARBA00023125"/>
    </source>
</evidence>
<name>A0ABT8XLD1_9HYPH</name>
<evidence type="ECO:0000259" key="3">
    <source>
        <dbReference type="PROSITE" id="PS50977"/>
    </source>
</evidence>
<dbReference type="Gene3D" id="1.10.357.10">
    <property type="entry name" value="Tetracycline Repressor, domain 2"/>
    <property type="match status" value="1"/>
</dbReference>
<evidence type="ECO:0000313" key="4">
    <source>
        <dbReference type="EMBL" id="MDO6124502.1"/>
    </source>
</evidence>
<evidence type="ECO:0000256" key="2">
    <source>
        <dbReference type="PROSITE-ProRule" id="PRU00335"/>
    </source>
</evidence>
<keyword evidence="1 2" id="KW-0238">DNA-binding</keyword>
<sequence>MPKPISEIRRPEIVQAALKVINDRGLPIPSYDQVADEADMSRQLIRHYFPDPEQLMVAVCDALAERYRECLMQGIIAANATERLPMFLDFYFNFLAGKGLRKPADDAVYDAMFSLAAASPAVRANLREQYHILQFTIAHEVQISNPSLSQPACKEIGFLFVSLMYGHWKMVATLGFSEEYNAVTRAAVDRLIASYLGHYIDPSDIGPPLSA</sequence>
<dbReference type="SUPFAM" id="SSF46689">
    <property type="entry name" value="Homeodomain-like"/>
    <property type="match status" value="1"/>
</dbReference>
<evidence type="ECO:0000313" key="5">
    <source>
        <dbReference type="Proteomes" id="UP001177080"/>
    </source>
</evidence>
<organism evidence="4 5">
    <name type="scientific">Shinella curvata</name>
    <dbReference type="NCBI Taxonomy" id="1817964"/>
    <lineage>
        <taxon>Bacteria</taxon>
        <taxon>Pseudomonadati</taxon>
        <taxon>Pseudomonadota</taxon>
        <taxon>Alphaproteobacteria</taxon>
        <taxon>Hyphomicrobiales</taxon>
        <taxon>Rhizobiaceae</taxon>
        <taxon>Shinella</taxon>
    </lineage>
</organism>